<proteinExistence type="predicted"/>
<name>A0A0D3J001_EMIH1</name>
<reference evidence="3" key="1">
    <citation type="journal article" date="2013" name="Nature">
        <title>Pan genome of the phytoplankton Emiliania underpins its global distribution.</title>
        <authorList>
            <person name="Read B.A."/>
            <person name="Kegel J."/>
            <person name="Klute M.J."/>
            <person name="Kuo A."/>
            <person name="Lefebvre S.C."/>
            <person name="Maumus F."/>
            <person name="Mayer C."/>
            <person name="Miller J."/>
            <person name="Monier A."/>
            <person name="Salamov A."/>
            <person name="Young J."/>
            <person name="Aguilar M."/>
            <person name="Claverie J.M."/>
            <person name="Frickenhaus S."/>
            <person name="Gonzalez K."/>
            <person name="Herman E.K."/>
            <person name="Lin Y.C."/>
            <person name="Napier J."/>
            <person name="Ogata H."/>
            <person name="Sarno A.F."/>
            <person name="Shmutz J."/>
            <person name="Schroeder D."/>
            <person name="de Vargas C."/>
            <person name="Verret F."/>
            <person name="von Dassow P."/>
            <person name="Valentin K."/>
            <person name="Van de Peer Y."/>
            <person name="Wheeler G."/>
            <person name="Dacks J.B."/>
            <person name="Delwiche C.F."/>
            <person name="Dyhrman S.T."/>
            <person name="Glockner G."/>
            <person name="John U."/>
            <person name="Richards T."/>
            <person name="Worden A.Z."/>
            <person name="Zhang X."/>
            <person name="Grigoriev I.V."/>
            <person name="Allen A.E."/>
            <person name="Bidle K."/>
            <person name="Borodovsky M."/>
            <person name="Bowler C."/>
            <person name="Brownlee C."/>
            <person name="Cock J.M."/>
            <person name="Elias M."/>
            <person name="Gladyshev V.N."/>
            <person name="Groth M."/>
            <person name="Guda C."/>
            <person name="Hadaegh A."/>
            <person name="Iglesias-Rodriguez M.D."/>
            <person name="Jenkins J."/>
            <person name="Jones B.M."/>
            <person name="Lawson T."/>
            <person name="Leese F."/>
            <person name="Lindquist E."/>
            <person name="Lobanov A."/>
            <person name="Lomsadze A."/>
            <person name="Malik S.B."/>
            <person name="Marsh M.E."/>
            <person name="Mackinder L."/>
            <person name="Mock T."/>
            <person name="Mueller-Roeber B."/>
            <person name="Pagarete A."/>
            <person name="Parker M."/>
            <person name="Probert I."/>
            <person name="Quesneville H."/>
            <person name="Raines C."/>
            <person name="Rensing S.A."/>
            <person name="Riano-Pachon D.M."/>
            <person name="Richier S."/>
            <person name="Rokitta S."/>
            <person name="Shiraiwa Y."/>
            <person name="Soanes D.M."/>
            <person name="van der Giezen M."/>
            <person name="Wahlund T.M."/>
            <person name="Williams B."/>
            <person name="Wilson W."/>
            <person name="Wolfe G."/>
            <person name="Wurch L.L."/>
        </authorList>
    </citation>
    <scope>NUCLEOTIDE SEQUENCE</scope>
</reference>
<dbReference type="Proteomes" id="UP000013827">
    <property type="component" value="Unassembled WGS sequence"/>
</dbReference>
<accession>A0A0D3J001</accession>
<keyword evidence="3" id="KW-1185">Reference proteome</keyword>
<feature type="signal peptide" evidence="1">
    <location>
        <begin position="1"/>
        <end position="27"/>
    </location>
</feature>
<evidence type="ECO:0000313" key="3">
    <source>
        <dbReference type="Proteomes" id="UP000013827"/>
    </source>
</evidence>
<evidence type="ECO:0000313" key="2">
    <source>
        <dbReference type="EnsemblProtists" id="EOD16836"/>
    </source>
</evidence>
<dbReference type="AlphaFoldDB" id="A0A0D3J001"/>
<evidence type="ECO:0000256" key="1">
    <source>
        <dbReference type="SAM" id="SignalP"/>
    </source>
</evidence>
<protein>
    <submittedName>
        <fullName evidence="2">Uncharacterized protein</fullName>
    </submittedName>
</protein>
<dbReference type="EnsemblProtists" id="EOD16836">
    <property type="protein sequence ID" value="EOD16836"/>
    <property type="gene ID" value="EMIHUDRAFT_210421"/>
</dbReference>
<organism evidence="2 3">
    <name type="scientific">Emiliania huxleyi (strain CCMP1516)</name>
    <dbReference type="NCBI Taxonomy" id="280463"/>
    <lineage>
        <taxon>Eukaryota</taxon>
        <taxon>Haptista</taxon>
        <taxon>Haptophyta</taxon>
        <taxon>Prymnesiophyceae</taxon>
        <taxon>Isochrysidales</taxon>
        <taxon>Noelaerhabdaceae</taxon>
        <taxon>Emiliania</taxon>
    </lineage>
</organism>
<sequence>MDNSSRYKTLILTICAILSLSITSGHGLDALGSLGTVAVRGKAYEGWWNHMAAGSAGEGAGSNTELRWTLSSYLGFLSLKAR</sequence>
<dbReference type="RefSeq" id="XP_005769265.1">
    <property type="nucleotide sequence ID" value="XM_005769208.1"/>
</dbReference>
<dbReference type="PaxDb" id="2903-EOD16836"/>
<feature type="chain" id="PRO_5044291273" evidence="1">
    <location>
        <begin position="28"/>
        <end position="82"/>
    </location>
</feature>
<dbReference type="KEGG" id="ehx:EMIHUDRAFT_210421"/>
<keyword evidence="1" id="KW-0732">Signal</keyword>
<reference evidence="2" key="2">
    <citation type="submission" date="2024-10" db="UniProtKB">
        <authorList>
            <consortium name="EnsemblProtists"/>
        </authorList>
    </citation>
    <scope>IDENTIFICATION</scope>
</reference>
<dbReference type="GeneID" id="17262996"/>
<dbReference type="HOGENOM" id="CLU_2563226_0_0_1"/>